<dbReference type="GO" id="GO:0016301">
    <property type="term" value="F:kinase activity"/>
    <property type="evidence" value="ECO:0007669"/>
    <property type="project" value="UniProtKB-KW"/>
</dbReference>
<dbReference type="Pfam" id="PF13657">
    <property type="entry name" value="Couple_hipA"/>
    <property type="match status" value="1"/>
</dbReference>
<protein>
    <submittedName>
        <fullName evidence="6">Serine/threonine-protein kinase HipA</fullName>
    </submittedName>
</protein>
<keyword evidence="3 6" id="KW-0418">Kinase</keyword>
<evidence type="ECO:0000256" key="1">
    <source>
        <dbReference type="ARBA" id="ARBA00010164"/>
    </source>
</evidence>
<dbReference type="RefSeq" id="WP_113856886.1">
    <property type="nucleotide sequence ID" value="NZ_QNRL01000001.1"/>
</dbReference>
<dbReference type="InterPro" id="IPR012893">
    <property type="entry name" value="HipA-like_C"/>
</dbReference>
<feature type="domain" description="HipA N-terminal subdomain 1" evidence="5">
    <location>
        <begin position="6"/>
        <end position="103"/>
    </location>
</feature>
<comment type="similarity">
    <text evidence="1">Belongs to the HipA Ser/Thr kinase family.</text>
</comment>
<dbReference type="Proteomes" id="UP000253201">
    <property type="component" value="Unassembled WGS sequence"/>
</dbReference>
<evidence type="ECO:0000259" key="4">
    <source>
        <dbReference type="Pfam" id="PF07804"/>
    </source>
</evidence>
<sequence>MPKLVTWMNNQRVGELTKLTNGAHTFKYAPEWLANRYARPLSLSLPLQVGNITSDAVFNFFDNLLPDSPIVRDRIVKRYRARSKQPFDLLAEVGRDSVGAVTLLPEDEGVANPVMTWEKLSEAKLEEVLSAYKSDIPLGMINEENDFRISVAGAQEKTALLKMGDDWCIPKGITPTTHIVKLPIGEIRQPNATLDLSQSVDNEYFCLRLAKQLGLNVPDAGIIKAGRVRALAVERFDRRWNAERSVLLRLPQEDMCQTFGLPSSVKYESDGGPGIAQIMAFLIGSSEALKDRYDFMKFQVFQWLIGATDGHAKNFSVFIQAGGSYRLTPFYDIISAFPVLGGTGIHISDLKLAMGLNASKGRKTAIDKIFPRHFMATAKALKFPQEQMQEILRDYAEQIPAALDVVTAALPIDFPNNVAMAIRLNVLRLHARLTREAEE</sequence>
<evidence type="ECO:0000256" key="3">
    <source>
        <dbReference type="ARBA" id="ARBA00022777"/>
    </source>
</evidence>
<dbReference type="Pfam" id="PF07804">
    <property type="entry name" value="HipA_C"/>
    <property type="match status" value="1"/>
</dbReference>
<comment type="caution">
    <text evidence="6">The sequence shown here is derived from an EMBL/GenBank/DDBJ whole genome shotgun (WGS) entry which is preliminary data.</text>
</comment>
<dbReference type="InterPro" id="IPR017508">
    <property type="entry name" value="HipA_N1"/>
</dbReference>
<dbReference type="PANTHER" id="PTHR37419">
    <property type="entry name" value="SERINE/THREONINE-PROTEIN KINASE TOXIN HIPA"/>
    <property type="match status" value="1"/>
</dbReference>
<dbReference type="CDD" id="cd17808">
    <property type="entry name" value="HipA_Ec_like"/>
    <property type="match status" value="1"/>
</dbReference>
<evidence type="ECO:0000313" key="7">
    <source>
        <dbReference type="Proteomes" id="UP000253201"/>
    </source>
</evidence>
<dbReference type="Gene3D" id="1.10.1070.20">
    <property type="match status" value="1"/>
</dbReference>
<dbReference type="PANTHER" id="PTHR37419:SF1">
    <property type="entry name" value="SERINE_THREONINE-PROTEIN KINASE TOXIN HIPA"/>
    <property type="match status" value="1"/>
</dbReference>
<keyword evidence="7" id="KW-1185">Reference proteome</keyword>
<reference evidence="6 7" key="1">
    <citation type="submission" date="2018-06" db="EMBL/GenBank/DDBJ databases">
        <title>Genomic Encyclopedia of Type Strains, Phase IV (KMG-IV): sequencing the most valuable type-strain genomes for metagenomic binning, comparative biology and taxonomic classification.</title>
        <authorList>
            <person name="Goeker M."/>
        </authorList>
    </citation>
    <scope>NUCLEOTIDE SEQUENCE [LARGE SCALE GENOMIC DNA]</scope>
    <source>
        <strain evidence="6 7">DSM 27453</strain>
    </source>
</reference>
<evidence type="ECO:0000256" key="2">
    <source>
        <dbReference type="ARBA" id="ARBA00022679"/>
    </source>
</evidence>
<accession>A0ABX9G6R4</accession>
<evidence type="ECO:0000259" key="5">
    <source>
        <dbReference type="Pfam" id="PF13657"/>
    </source>
</evidence>
<gene>
    <name evidence="6" type="ORF">DFQ50_101206</name>
</gene>
<feature type="domain" description="HipA-like C-terminal" evidence="4">
    <location>
        <begin position="149"/>
        <end position="402"/>
    </location>
</feature>
<dbReference type="InterPro" id="IPR052028">
    <property type="entry name" value="HipA_Ser/Thr_kinase"/>
</dbReference>
<evidence type="ECO:0000313" key="6">
    <source>
        <dbReference type="EMBL" id="RBP14735.1"/>
    </source>
</evidence>
<keyword evidence="2" id="KW-0808">Transferase</keyword>
<dbReference type="EMBL" id="QNRL01000001">
    <property type="protein sequence ID" value="RBP14735.1"/>
    <property type="molecule type" value="Genomic_DNA"/>
</dbReference>
<organism evidence="6 7">
    <name type="scientific">Pseudocitrobacter faecalis</name>
    <dbReference type="NCBI Taxonomy" id="1398493"/>
    <lineage>
        <taxon>Bacteria</taxon>
        <taxon>Pseudomonadati</taxon>
        <taxon>Pseudomonadota</taxon>
        <taxon>Gammaproteobacteria</taxon>
        <taxon>Enterobacterales</taxon>
        <taxon>Enterobacteriaceae</taxon>
        <taxon>Pseudocitrobacter</taxon>
    </lineage>
</organism>
<name>A0ABX9G6R4_9ENTR</name>
<proteinExistence type="inferred from homology"/>
<dbReference type="NCBIfam" id="TIGR03071">
    <property type="entry name" value="couple_hipA"/>
    <property type="match status" value="1"/>
</dbReference>